<evidence type="ECO:0000313" key="2">
    <source>
        <dbReference type="EMBL" id="QEG22734.1"/>
    </source>
</evidence>
<feature type="transmembrane region" description="Helical" evidence="1">
    <location>
        <begin position="206"/>
        <end position="227"/>
    </location>
</feature>
<dbReference type="Proteomes" id="UP000322214">
    <property type="component" value="Chromosome"/>
</dbReference>
<dbReference type="OrthoDB" id="284830at2"/>
<feature type="transmembrane region" description="Helical" evidence="1">
    <location>
        <begin position="72"/>
        <end position="95"/>
    </location>
</feature>
<proteinExistence type="predicted"/>
<feature type="transmembrane region" description="Helical" evidence="1">
    <location>
        <begin position="174"/>
        <end position="194"/>
    </location>
</feature>
<sequence length="258" mass="27809">MSIRVTCGKCHTRFNVSEKFAGKEGPCPKCKTKIKIPAKSEQVVVHEPEMSGPKTTTGESVLKPIRRKEVKLTSIHITVIVCLIVLFLICALVFNFTFADKHAFPGWVLWVSAIVIAPPICLAGYFMLRDQELGGYVGKELWIRILVCSAIYALLWIAMPLGKYAFGDSYGTGSWVFALVIMAGGGAAAGMLSFDVDYLMGLVHYGLYLVLCIVGRLVAGIGILPGALGKPEVVPPETVTTAMVVAEPILSGLMALFG</sequence>
<evidence type="ECO:0000313" key="3">
    <source>
        <dbReference type="Proteomes" id="UP000322214"/>
    </source>
</evidence>
<keyword evidence="1" id="KW-0812">Transmembrane</keyword>
<dbReference type="RefSeq" id="WP_075084515.1">
    <property type="nucleotide sequence ID" value="NZ_CP042912.1"/>
</dbReference>
<feature type="transmembrane region" description="Helical" evidence="1">
    <location>
        <begin position="141"/>
        <end position="162"/>
    </location>
</feature>
<dbReference type="EMBL" id="CP042912">
    <property type="protein sequence ID" value="QEG22734.1"/>
    <property type="molecule type" value="Genomic_DNA"/>
</dbReference>
<name>A0A5B9P8P9_9BACT</name>
<keyword evidence="1" id="KW-1133">Transmembrane helix</keyword>
<gene>
    <name evidence="2" type="ORF">MFFC18_26170</name>
</gene>
<keyword evidence="3" id="KW-1185">Reference proteome</keyword>
<feature type="transmembrane region" description="Helical" evidence="1">
    <location>
        <begin position="107"/>
        <end position="129"/>
    </location>
</feature>
<keyword evidence="1" id="KW-0472">Membrane</keyword>
<evidence type="ECO:0000256" key="1">
    <source>
        <dbReference type="SAM" id="Phobius"/>
    </source>
</evidence>
<dbReference type="KEGG" id="mff:MFFC18_26170"/>
<dbReference type="AlphaFoldDB" id="A0A5B9P8P9"/>
<organism evidence="2 3">
    <name type="scientific">Mariniblastus fucicola</name>
    <dbReference type="NCBI Taxonomy" id="980251"/>
    <lineage>
        <taxon>Bacteria</taxon>
        <taxon>Pseudomonadati</taxon>
        <taxon>Planctomycetota</taxon>
        <taxon>Planctomycetia</taxon>
        <taxon>Pirellulales</taxon>
        <taxon>Pirellulaceae</taxon>
        <taxon>Mariniblastus</taxon>
    </lineage>
</organism>
<reference evidence="2 3" key="1">
    <citation type="submission" date="2019-08" db="EMBL/GenBank/DDBJ databases">
        <title>Deep-cultivation of Planctomycetes and their phenomic and genomic characterization uncovers novel biology.</title>
        <authorList>
            <person name="Wiegand S."/>
            <person name="Jogler M."/>
            <person name="Boedeker C."/>
            <person name="Pinto D."/>
            <person name="Vollmers J."/>
            <person name="Rivas-Marin E."/>
            <person name="Kohn T."/>
            <person name="Peeters S.H."/>
            <person name="Heuer A."/>
            <person name="Rast P."/>
            <person name="Oberbeckmann S."/>
            <person name="Bunk B."/>
            <person name="Jeske O."/>
            <person name="Meyerdierks A."/>
            <person name="Storesund J.E."/>
            <person name="Kallscheuer N."/>
            <person name="Luecker S."/>
            <person name="Lage O.M."/>
            <person name="Pohl T."/>
            <person name="Merkel B.J."/>
            <person name="Hornburger P."/>
            <person name="Mueller R.-W."/>
            <person name="Bruemmer F."/>
            <person name="Labrenz M."/>
            <person name="Spormann A.M."/>
            <person name="Op den Camp H."/>
            <person name="Overmann J."/>
            <person name="Amann R."/>
            <person name="Jetten M.S.M."/>
            <person name="Mascher T."/>
            <person name="Medema M.H."/>
            <person name="Devos D.P."/>
            <person name="Kaster A.-K."/>
            <person name="Ovreas L."/>
            <person name="Rohde M."/>
            <person name="Galperin M.Y."/>
            <person name="Jogler C."/>
        </authorList>
    </citation>
    <scope>NUCLEOTIDE SEQUENCE [LARGE SCALE GENOMIC DNA]</scope>
    <source>
        <strain evidence="2 3">FC18</strain>
    </source>
</reference>
<dbReference type="STRING" id="980251.GCA_001642875_02087"/>
<feature type="transmembrane region" description="Helical" evidence="1">
    <location>
        <begin position="239"/>
        <end position="257"/>
    </location>
</feature>
<accession>A0A5B9P8P9</accession>
<protein>
    <submittedName>
        <fullName evidence="2">Uncharacterized protein</fullName>
    </submittedName>
</protein>